<protein>
    <submittedName>
        <fullName evidence="1">Uncharacterized protein</fullName>
    </submittedName>
</protein>
<accession>A0A1R3L4V4</accession>
<name>A0A1R3L4V4_9ROSI</name>
<dbReference type="AlphaFoldDB" id="A0A1R3L4V4"/>
<proteinExistence type="predicted"/>
<evidence type="ECO:0000313" key="1">
    <source>
        <dbReference type="EMBL" id="OMP14336.1"/>
    </source>
</evidence>
<comment type="caution">
    <text evidence="1">The sequence shown here is derived from an EMBL/GenBank/DDBJ whole genome shotgun (WGS) entry which is preliminary data.</text>
</comment>
<organism evidence="1 2">
    <name type="scientific">Corchorus olitorius</name>
    <dbReference type="NCBI Taxonomy" id="93759"/>
    <lineage>
        <taxon>Eukaryota</taxon>
        <taxon>Viridiplantae</taxon>
        <taxon>Streptophyta</taxon>
        <taxon>Embryophyta</taxon>
        <taxon>Tracheophyta</taxon>
        <taxon>Spermatophyta</taxon>
        <taxon>Magnoliopsida</taxon>
        <taxon>eudicotyledons</taxon>
        <taxon>Gunneridae</taxon>
        <taxon>Pentapetalae</taxon>
        <taxon>rosids</taxon>
        <taxon>malvids</taxon>
        <taxon>Malvales</taxon>
        <taxon>Malvaceae</taxon>
        <taxon>Grewioideae</taxon>
        <taxon>Apeibeae</taxon>
        <taxon>Corchorus</taxon>
    </lineage>
</organism>
<evidence type="ECO:0000313" key="2">
    <source>
        <dbReference type="Proteomes" id="UP000187203"/>
    </source>
</evidence>
<dbReference type="EMBL" id="AWUE01000248">
    <property type="protein sequence ID" value="OMP14336.1"/>
    <property type="molecule type" value="Genomic_DNA"/>
</dbReference>
<gene>
    <name evidence="1" type="ORF">COLO4_00041</name>
</gene>
<sequence>MKAAPGRWWKMVEVWKKSLQRQAEKAGRQAAM</sequence>
<dbReference type="Proteomes" id="UP000187203">
    <property type="component" value="Unassembled WGS sequence"/>
</dbReference>
<keyword evidence="2" id="KW-1185">Reference proteome</keyword>
<reference evidence="2" key="1">
    <citation type="submission" date="2013-09" db="EMBL/GenBank/DDBJ databases">
        <title>Corchorus olitorius genome sequencing.</title>
        <authorList>
            <person name="Alam M."/>
            <person name="Haque M.S."/>
            <person name="Islam M.S."/>
            <person name="Emdad E.M."/>
            <person name="Islam M.M."/>
            <person name="Ahmed B."/>
            <person name="Halim A."/>
            <person name="Hossen Q.M.M."/>
            <person name="Hossain M.Z."/>
            <person name="Ahmed R."/>
            <person name="Khan M.M."/>
            <person name="Islam R."/>
            <person name="Rashid M.M."/>
            <person name="Khan S.A."/>
            <person name="Rahman M.S."/>
            <person name="Alam M."/>
            <person name="Yahiya A.S."/>
            <person name="Khan M.S."/>
            <person name="Azam M.S."/>
            <person name="Haque T."/>
            <person name="Lashkar M.Z.H."/>
            <person name="Akhand A.I."/>
            <person name="Morshed G."/>
            <person name="Roy S."/>
            <person name="Uddin K.S."/>
            <person name="Rabeya T."/>
            <person name="Hossain A.S."/>
            <person name="Chowdhury A."/>
            <person name="Snigdha A.R."/>
            <person name="Mortoza M.S."/>
            <person name="Matin S.A."/>
            <person name="Hoque S.M.E."/>
            <person name="Islam M.K."/>
            <person name="Roy D.K."/>
            <person name="Haider R."/>
            <person name="Moosa M.M."/>
            <person name="Elias S.M."/>
            <person name="Hasan A.M."/>
            <person name="Jahan S."/>
            <person name="Shafiuddin M."/>
            <person name="Mahmood N."/>
            <person name="Shommy N.S."/>
        </authorList>
    </citation>
    <scope>NUCLEOTIDE SEQUENCE [LARGE SCALE GENOMIC DNA]</scope>
    <source>
        <strain evidence="2">cv. O-4</strain>
    </source>
</reference>